<dbReference type="Pfam" id="PF23222">
    <property type="entry name" value="RRM_PARP14_1"/>
    <property type="match status" value="1"/>
</dbReference>
<accession>A0ABU7ATN5</accession>
<sequence>MAESSKTVVVSGVPEVLQLSRMVDKLTVHFQCRRRSHGGDVEVVKYPTNMKGVAFVTFDRVEDAERVVRKEQHTMRDEEFTQDYSLTVFPFSRDVFLYVSTATVDLSVFGTNQASLIKSLRSAHRSIRFQALPLEKKASIEGPFSAVRALKEDLVRRASCLRPSTQTAGVKLSESPPNLRLGSENNPRSCRGTKAKQEAATSSSLSKSLQSTGKAREIQSRISPNASLRQKGSNESLAGGSLRRADGEEIRIGTVSSSELKRLPVEKTFTKQQRDNSLQNPSRTGKIPASQSSANVLKDPGGSMRNNNVPANHPRKGSALSAETSEEFWVDLYTFRYIERFHKQELIMWLEGIDMSTQDIEEIGLIRILLTEKQPFEATSRTLKDALKNLETLMNRWQSNLRVHEVFYNKTKFDKQKLIQICKGVSSLLDNVLYVFEDSSIKVIGPSVDSHLFFKVLEDYG</sequence>
<dbReference type="PANTHER" id="PTHR15225:SF8">
    <property type="entry name" value="RNA-BINDING PROTEIN 43"/>
    <property type="match status" value="1"/>
</dbReference>
<evidence type="ECO:0000259" key="3">
    <source>
        <dbReference type="PROSITE" id="PS50102"/>
    </source>
</evidence>
<dbReference type="PANTHER" id="PTHR15225">
    <property type="entry name" value="INTERFERON-INDUCED PROTEIN 35/NMI N-MYC/STAT INTERACTING PROTEIN"/>
    <property type="match status" value="1"/>
</dbReference>
<gene>
    <name evidence="4" type="ORF">ATANTOWER_004436</name>
</gene>
<keyword evidence="5" id="KW-1185">Reference proteome</keyword>
<feature type="region of interest" description="Disordered" evidence="2">
    <location>
        <begin position="165"/>
        <end position="242"/>
    </location>
</feature>
<feature type="domain" description="RRM" evidence="3">
    <location>
        <begin position="6"/>
        <end position="88"/>
    </location>
</feature>
<evidence type="ECO:0000313" key="5">
    <source>
        <dbReference type="Proteomes" id="UP001345963"/>
    </source>
</evidence>
<organism evidence="4 5">
    <name type="scientific">Ataeniobius toweri</name>
    <dbReference type="NCBI Taxonomy" id="208326"/>
    <lineage>
        <taxon>Eukaryota</taxon>
        <taxon>Metazoa</taxon>
        <taxon>Chordata</taxon>
        <taxon>Craniata</taxon>
        <taxon>Vertebrata</taxon>
        <taxon>Euteleostomi</taxon>
        <taxon>Actinopterygii</taxon>
        <taxon>Neopterygii</taxon>
        <taxon>Teleostei</taxon>
        <taxon>Neoteleostei</taxon>
        <taxon>Acanthomorphata</taxon>
        <taxon>Ovalentaria</taxon>
        <taxon>Atherinomorphae</taxon>
        <taxon>Cyprinodontiformes</taxon>
        <taxon>Goodeidae</taxon>
        <taxon>Ataeniobius</taxon>
    </lineage>
</organism>
<feature type="compositionally biased region" description="Basic and acidic residues" evidence="2">
    <location>
        <begin position="263"/>
        <end position="274"/>
    </location>
</feature>
<name>A0ABU7ATN5_9TELE</name>
<feature type="compositionally biased region" description="Polar residues" evidence="2">
    <location>
        <begin position="275"/>
        <end position="295"/>
    </location>
</feature>
<proteinExistence type="predicted"/>
<feature type="compositionally biased region" description="Polar residues" evidence="2">
    <location>
        <begin position="220"/>
        <end position="236"/>
    </location>
</feature>
<feature type="region of interest" description="Disordered" evidence="2">
    <location>
        <begin position="263"/>
        <end position="320"/>
    </location>
</feature>
<keyword evidence="1" id="KW-0694">RNA-binding</keyword>
<dbReference type="InterPro" id="IPR035979">
    <property type="entry name" value="RBD_domain_sf"/>
</dbReference>
<dbReference type="Proteomes" id="UP001345963">
    <property type="component" value="Unassembled WGS sequence"/>
</dbReference>
<evidence type="ECO:0000256" key="1">
    <source>
        <dbReference type="PROSITE-ProRule" id="PRU00176"/>
    </source>
</evidence>
<feature type="compositionally biased region" description="Low complexity" evidence="2">
    <location>
        <begin position="202"/>
        <end position="211"/>
    </location>
</feature>
<evidence type="ECO:0000313" key="4">
    <source>
        <dbReference type="EMBL" id="MED6241235.1"/>
    </source>
</evidence>
<comment type="caution">
    <text evidence="4">The sequence shown here is derived from an EMBL/GenBank/DDBJ whole genome shotgun (WGS) entry which is preliminary data.</text>
</comment>
<protein>
    <recommendedName>
        <fullName evidence="3">RRM domain-containing protein</fullName>
    </recommendedName>
</protein>
<reference evidence="4 5" key="1">
    <citation type="submission" date="2021-07" db="EMBL/GenBank/DDBJ databases">
        <authorList>
            <person name="Palmer J.M."/>
        </authorList>
    </citation>
    <scope>NUCLEOTIDE SEQUENCE [LARGE SCALE GENOMIC DNA]</scope>
    <source>
        <strain evidence="4 5">AT_MEX2019</strain>
        <tissue evidence="4">Muscle</tissue>
    </source>
</reference>
<dbReference type="InterPro" id="IPR000504">
    <property type="entry name" value="RRM_dom"/>
</dbReference>
<dbReference type="EMBL" id="JAHUTI010029652">
    <property type="protein sequence ID" value="MED6241235.1"/>
    <property type="molecule type" value="Genomic_DNA"/>
</dbReference>
<dbReference type="InterPro" id="IPR012677">
    <property type="entry name" value="Nucleotide-bd_a/b_plait_sf"/>
</dbReference>
<dbReference type="SUPFAM" id="SSF54928">
    <property type="entry name" value="RNA-binding domain, RBD"/>
    <property type="match status" value="1"/>
</dbReference>
<evidence type="ECO:0000256" key="2">
    <source>
        <dbReference type="SAM" id="MobiDB-lite"/>
    </source>
</evidence>
<dbReference type="PROSITE" id="PS50102">
    <property type="entry name" value="RRM"/>
    <property type="match status" value="1"/>
</dbReference>
<dbReference type="Gene3D" id="3.30.70.330">
    <property type="match status" value="1"/>
</dbReference>
<dbReference type="InterPro" id="IPR057051">
    <property type="entry name" value="PARP14_RPM_1"/>
</dbReference>